<dbReference type="SMART" id="SM00342">
    <property type="entry name" value="HTH_ARAC"/>
    <property type="match status" value="1"/>
</dbReference>
<dbReference type="PROSITE" id="PS01124">
    <property type="entry name" value="HTH_ARAC_FAMILY_2"/>
    <property type="match status" value="1"/>
</dbReference>
<dbReference type="InterPro" id="IPR018060">
    <property type="entry name" value="HTH_AraC"/>
</dbReference>
<sequence length="280" mass="30802">MPSSMYCPGPPLGAFVDCFWHFDGDPPPAARERALPSGSLDLIINLDADCLDFFAPDAVTPLGPFPGTVLNGAAAGFVTIGARPRTTVMGVHFRPGGAFPFLGVPAGDLEGTRAPLDALWGPSARELRERLAEAATLRQRFVTLEACLRERVRSPLARHPAVVEALRAFEDPWLESVAQVNARTGLSPRQLIARFRDQVGLAPKAYWRVRRFQAALRHLERARDVGGAEIAAEHGYFDQAHWNREFRTFCGMSPRAYLAHECARPNHVPLRGKNIQSFTA</sequence>
<dbReference type="PANTHER" id="PTHR46796">
    <property type="entry name" value="HTH-TYPE TRANSCRIPTIONAL ACTIVATOR RHAS-RELATED"/>
    <property type="match status" value="1"/>
</dbReference>
<name>A0ABT5ETZ7_9BACT</name>
<dbReference type="InterPro" id="IPR046532">
    <property type="entry name" value="DUF6597"/>
</dbReference>
<dbReference type="InterPro" id="IPR050204">
    <property type="entry name" value="AraC_XylS_family_regulators"/>
</dbReference>
<protein>
    <submittedName>
        <fullName evidence="5">Helix-turn-helix domain-containing protein</fullName>
    </submittedName>
</protein>
<evidence type="ECO:0000256" key="1">
    <source>
        <dbReference type="ARBA" id="ARBA00023015"/>
    </source>
</evidence>
<dbReference type="RefSeq" id="WP_271922624.1">
    <property type="nucleotide sequence ID" value="NZ_JAQNDO010000001.1"/>
</dbReference>
<accession>A0ABT5ETZ7</accession>
<evidence type="ECO:0000259" key="4">
    <source>
        <dbReference type="PROSITE" id="PS01124"/>
    </source>
</evidence>
<keyword evidence="2" id="KW-0238">DNA-binding</keyword>
<keyword evidence="1" id="KW-0805">Transcription regulation</keyword>
<evidence type="ECO:0000256" key="2">
    <source>
        <dbReference type="ARBA" id="ARBA00023125"/>
    </source>
</evidence>
<organism evidence="5 6">
    <name type="scientific">Polyangium mundeleinium</name>
    <dbReference type="NCBI Taxonomy" id="2995306"/>
    <lineage>
        <taxon>Bacteria</taxon>
        <taxon>Pseudomonadati</taxon>
        <taxon>Myxococcota</taxon>
        <taxon>Polyangia</taxon>
        <taxon>Polyangiales</taxon>
        <taxon>Polyangiaceae</taxon>
        <taxon>Polyangium</taxon>
    </lineage>
</organism>
<keyword evidence="3" id="KW-0804">Transcription</keyword>
<proteinExistence type="predicted"/>
<gene>
    <name evidence="5" type="ORF">POL67_28405</name>
</gene>
<keyword evidence="6" id="KW-1185">Reference proteome</keyword>
<comment type="caution">
    <text evidence="5">The sequence shown here is derived from an EMBL/GenBank/DDBJ whole genome shotgun (WGS) entry which is preliminary data.</text>
</comment>
<dbReference type="Gene3D" id="1.10.10.60">
    <property type="entry name" value="Homeodomain-like"/>
    <property type="match status" value="1"/>
</dbReference>
<evidence type="ECO:0000256" key="3">
    <source>
        <dbReference type="ARBA" id="ARBA00023163"/>
    </source>
</evidence>
<dbReference type="Proteomes" id="UP001221411">
    <property type="component" value="Unassembled WGS sequence"/>
</dbReference>
<dbReference type="PANTHER" id="PTHR46796:SF13">
    <property type="entry name" value="HTH-TYPE TRANSCRIPTIONAL ACTIVATOR RHAS"/>
    <property type="match status" value="1"/>
</dbReference>
<dbReference type="Pfam" id="PF20240">
    <property type="entry name" value="DUF6597"/>
    <property type="match status" value="1"/>
</dbReference>
<feature type="domain" description="HTH araC/xylS-type" evidence="4">
    <location>
        <begin position="176"/>
        <end position="260"/>
    </location>
</feature>
<evidence type="ECO:0000313" key="5">
    <source>
        <dbReference type="EMBL" id="MDC0745288.1"/>
    </source>
</evidence>
<reference evidence="5 6" key="1">
    <citation type="submission" date="2022-11" db="EMBL/GenBank/DDBJ databases">
        <title>Minimal conservation of predation-associated metabolite biosynthetic gene clusters underscores biosynthetic potential of Myxococcota including descriptions for ten novel species: Archangium lansinium sp. nov., Myxococcus landrumus sp. nov., Nannocystis bai.</title>
        <authorList>
            <person name="Ahearne A."/>
            <person name="Stevens C."/>
            <person name="Dowd S."/>
        </authorList>
    </citation>
    <scope>NUCLEOTIDE SEQUENCE [LARGE SCALE GENOMIC DNA]</scope>
    <source>
        <strain evidence="5 6">RJM3</strain>
    </source>
</reference>
<dbReference type="Pfam" id="PF12833">
    <property type="entry name" value="HTH_18"/>
    <property type="match status" value="1"/>
</dbReference>
<dbReference type="InterPro" id="IPR009057">
    <property type="entry name" value="Homeodomain-like_sf"/>
</dbReference>
<dbReference type="SUPFAM" id="SSF46689">
    <property type="entry name" value="Homeodomain-like"/>
    <property type="match status" value="1"/>
</dbReference>
<dbReference type="EMBL" id="JAQNDO010000001">
    <property type="protein sequence ID" value="MDC0745288.1"/>
    <property type="molecule type" value="Genomic_DNA"/>
</dbReference>
<evidence type="ECO:0000313" key="6">
    <source>
        <dbReference type="Proteomes" id="UP001221411"/>
    </source>
</evidence>